<dbReference type="AlphaFoldDB" id="A0A485D315"/>
<dbReference type="Proteomes" id="UP000345637">
    <property type="component" value="Unassembled WGS sequence"/>
</dbReference>
<protein>
    <submittedName>
        <fullName evidence="2">Multifunctional conjugation protein TraI</fullName>
    </submittedName>
</protein>
<sequence length="158" mass="17388">MFTEILKGKLPDGSDLTRMQDGTNKHRPGYDLTFSAPKSVSVMAMLGGDKRLIDAHNQAVTKALQQVETLAATRVMTDGKSETVLTGNLIVAKFTHDTNRNEEPQLHTHAVVMNATQNGDKWQSLGTDTVGKTGFIENVYANQIAFGKIYREELKPLV</sequence>
<evidence type="ECO:0000259" key="1">
    <source>
        <dbReference type="Pfam" id="PF08751"/>
    </source>
</evidence>
<gene>
    <name evidence="2" type="primary">traI_2</name>
    <name evidence="2" type="ORF">NCTC12998_07121</name>
</gene>
<accession>A0A485D315</accession>
<dbReference type="InterPro" id="IPR014862">
    <property type="entry name" value="TrwC"/>
</dbReference>
<feature type="domain" description="TrwC relaxase" evidence="1">
    <location>
        <begin position="2"/>
        <end position="155"/>
    </location>
</feature>
<dbReference type="EMBL" id="CAADJE010000040">
    <property type="protein sequence ID" value="VFS91388.1"/>
    <property type="molecule type" value="Genomic_DNA"/>
</dbReference>
<organism evidence="2 3">
    <name type="scientific">Raoultella planticola</name>
    <name type="common">Klebsiella planticola</name>
    <dbReference type="NCBI Taxonomy" id="575"/>
    <lineage>
        <taxon>Bacteria</taxon>
        <taxon>Pseudomonadati</taxon>
        <taxon>Pseudomonadota</taxon>
        <taxon>Gammaproteobacteria</taxon>
        <taxon>Enterobacterales</taxon>
        <taxon>Enterobacteriaceae</taxon>
        <taxon>Klebsiella/Raoultella group</taxon>
        <taxon>Raoultella</taxon>
    </lineage>
</organism>
<name>A0A485D315_RAOPL</name>
<dbReference type="InterPro" id="IPR014059">
    <property type="entry name" value="TraI/TrwC_relax"/>
</dbReference>
<evidence type="ECO:0000313" key="2">
    <source>
        <dbReference type="EMBL" id="VFS91388.1"/>
    </source>
</evidence>
<dbReference type="Pfam" id="PF08751">
    <property type="entry name" value="TrwC"/>
    <property type="match status" value="1"/>
</dbReference>
<proteinExistence type="predicted"/>
<evidence type="ECO:0000313" key="3">
    <source>
        <dbReference type="Proteomes" id="UP000345637"/>
    </source>
</evidence>
<dbReference type="NCBIfam" id="NF041492">
    <property type="entry name" value="MobF"/>
    <property type="match status" value="1"/>
</dbReference>
<dbReference type="NCBIfam" id="TIGR02686">
    <property type="entry name" value="relax_trwC"/>
    <property type="match status" value="1"/>
</dbReference>
<reference evidence="2 3" key="1">
    <citation type="submission" date="2019-03" db="EMBL/GenBank/DDBJ databases">
        <authorList>
            <consortium name="Pathogen Informatics"/>
        </authorList>
    </citation>
    <scope>NUCLEOTIDE SEQUENCE [LARGE SCALE GENOMIC DNA]</scope>
    <source>
        <strain evidence="2 3">NCTC12998</strain>
    </source>
</reference>
<dbReference type="SUPFAM" id="SSF55464">
    <property type="entry name" value="Origin of replication-binding domain, RBD-like"/>
    <property type="match status" value="1"/>
</dbReference>